<protein>
    <recommendedName>
        <fullName evidence="2">Shikimate kinase</fullName>
    </recommendedName>
</protein>
<dbReference type="EMBL" id="LAZR01031354">
    <property type="protein sequence ID" value="KKL53997.1"/>
    <property type="molecule type" value="Genomic_DNA"/>
</dbReference>
<dbReference type="InterPro" id="IPR027417">
    <property type="entry name" value="P-loop_NTPase"/>
</dbReference>
<dbReference type="Gene3D" id="3.40.50.300">
    <property type="entry name" value="P-loop containing nucleotide triphosphate hydrolases"/>
    <property type="match status" value="1"/>
</dbReference>
<organism evidence="1">
    <name type="scientific">marine sediment metagenome</name>
    <dbReference type="NCBI Taxonomy" id="412755"/>
    <lineage>
        <taxon>unclassified sequences</taxon>
        <taxon>metagenomes</taxon>
        <taxon>ecological metagenomes</taxon>
    </lineage>
</organism>
<proteinExistence type="predicted"/>
<sequence length="188" mass="21940">MKVILIWGPQAVGKMAVGYEIAKIKGYKVLHAHMTIEMLIKLFDWGSPQFNKLDIEFYFRLLEELAKSDIPGLILTKVRLLNRESDNKLVEKILNFFITKNHPVYEVELFATLEERLRRNKTPLRLKEKVSKQDIAFSEDLINQWHNSDLETTSSEPFGRVRDNYLKIDTSNLTEIETAKKIIDAFNL</sequence>
<dbReference type="SUPFAM" id="SSF52540">
    <property type="entry name" value="P-loop containing nucleoside triphosphate hydrolases"/>
    <property type="match status" value="1"/>
</dbReference>
<evidence type="ECO:0000313" key="1">
    <source>
        <dbReference type="EMBL" id="KKL53997.1"/>
    </source>
</evidence>
<name>A0A0F9FSB8_9ZZZZ</name>
<comment type="caution">
    <text evidence="1">The sequence shown here is derived from an EMBL/GenBank/DDBJ whole genome shotgun (WGS) entry which is preliminary data.</text>
</comment>
<gene>
    <name evidence="1" type="ORF">LCGC14_2269840</name>
</gene>
<dbReference type="AlphaFoldDB" id="A0A0F9FSB8"/>
<evidence type="ECO:0008006" key="2">
    <source>
        <dbReference type="Google" id="ProtNLM"/>
    </source>
</evidence>
<accession>A0A0F9FSB8</accession>
<reference evidence="1" key="1">
    <citation type="journal article" date="2015" name="Nature">
        <title>Complex archaea that bridge the gap between prokaryotes and eukaryotes.</title>
        <authorList>
            <person name="Spang A."/>
            <person name="Saw J.H."/>
            <person name="Jorgensen S.L."/>
            <person name="Zaremba-Niedzwiedzka K."/>
            <person name="Martijn J."/>
            <person name="Lind A.E."/>
            <person name="van Eijk R."/>
            <person name="Schleper C."/>
            <person name="Guy L."/>
            <person name="Ettema T.J."/>
        </authorList>
    </citation>
    <scope>NUCLEOTIDE SEQUENCE</scope>
</reference>